<sequence length="182" mass="19841">MRQVITSKTSKEVRRALESVVTNGSGRNAYIEGYRVGGKTGTAQKVENGTYLVGDYILSFIGFLPADDPKIVVYVAINNPKRVVQYGGVVAAPVAKAILTDAIEALDIKRRQGDSEMKYDWDDKKYYTVKNVVGKTPKEATKILSNFVLEYSGSGDVIVDQSPKAGTRLEEGSTVRLMLGAN</sequence>
<name>A0A9D1IQI5_9FIRM</name>
<dbReference type="SUPFAM" id="SSF54184">
    <property type="entry name" value="Penicillin-binding protein 2x (pbp-2x), c-terminal domain"/>
    <property type="match status" value="1"/>
</dbReference>
<dbReference type="Gene3D" id="3.30.10.20">
    <property type="match status" value="1"/>
</dbReference>
<dbReference type="GO" id="GO:0008658">
    <property type="term" value="F:penicillin binding"/>
    <property type="evidence" value="ECO:0007669"/>
    <property type="project" value="InterPro"/>
</dbReference>
<dbReference type="PANTHER" id="PTHR30627">
    <property type="entry name" value="PEPTIDOGLYCAN D,D-TRANSPEPTIDASE"/>
    <property type="match status" value="1"/>
</dbReference>
<dbReference type="InterPro" id="IPR050515">
    <property type="entry name" value="Beta-lactam/transpept"/>
</dbReference>
<keyword evidence="2" id="KW-0472">Membrane</keyword>
<evidence type="ECO:0000256" key="1">
    <source>
        <dbReference type="ARBA" id="ARBA00004370"/>
    </source>
</evidence>
<dbReference type="GO" id="GO:0005886">
    <property type="term" value="C:plasma membrane"/>
    <property type="evidence" value="ECO:0007669"/>
    <property type="project" value="TreeGrafter"/>
</dbReference>
<dbReference type="Proteomes" id="UP000824074">
    <property type="component" value="Unassembled WGS sequence"/>
</dbReference>
<dbReference type="SMART" id="SM00740">
    <property type="entry name" value="PASTA"/>
    <property type="match status" value="1"/>
</dbReference>
<organism evidence="4 5">
    <name type="scientific">Candidatus Aphodocola excrementigallinarum</name>
    <dbReference type="NCBI Taxonomy" id="2840670"/>
    <lineage>
        <taxon>Bacteria</taxon>
        <taxon>Bacillati</taxon>
        <taxon>Bacillota</taxon>
        <taxon>Bacilli</taxon>
        <taxon>Candidatus Aphodocola</taxon>
    </lineage>
</organism>
<evidence type="ECO:0000259" key="3">
    <source>
        <dbReference type="PROSITE" id="PS51178"/>
    </source>
</evidence>
<feature type="domain" description="PASTA" evidence="3">
    <location>
        <begin position="123"/>
        <end position="181"/>
    </location>
</feature>
<accession>A0A9D1IQI5</accession>
<dbReference type="Gene3D" id="3.40.710.10">
    <property type="entry name" value="DD-peptidase/beta-lactamase superfamily"/>
    <property type="match status" value="1"/>
</dbReference>
<evidence type="ECO:0000256" key="2">
    <source>
        <dbReference type="ARBA" id="ARBA00023136"/>
    </source>
</evidence>
<reference evidence="4" key="1">
    <citation type="submission" date="2020-10" db="EMBL/GenBank/DDBJ databases">
        <authorList>
            <person name="Gilroy R."/>
        </authorList>
    </citation>
    <scope>NUCLEOTIDE SEQUENCE</scope>
    <source>
        <strain evidence="4">CHK193-30670</strain>
    </source>
</reference>
<dbReference type="InterPro" id="IPR012338">
    <property type="entry name" value="Beta-lactam/transpept-like"/>
</dbReference>
<dbReference type="Pfam" id="PF03793">
    <property type="entry name" value="PASTA"/>
    <property type="match status" value="1"/>
</dbReference>
<comment type="caution">
    <text evidence="4">The sequence shown here is derived from an EMBL/GenBank/DDBJ whole genome shotgun (WGS) entry which is preliminary data.</text>
</comment>
<dbReference type="InterPro" id="IPR005543">
    <property type="entry name" value="PASTA_dom"/>
</dbReference>
<dbReference type="PANTHER" id="PTHR30627:SF1">
    <property type="entry name" value="PEPTIDOGLYCAN D,D-TRANSPEPTIDASE FTSI"/>
    <property type="match status" value="1"/>
</dbReference>
<evidence type="ECO:0000313" key="4">
    <source>
        <dbReference type="EMBL" id="HIU40309.1"/>
    </source>
</evidence>
<gene>
    <name evidence="4" type="ORF">IAB68_03325</name>
</gene>
<dbReference type="PROSITE" id="PS51178">
    <property type="entry name" value="PASTA"/>
    <property type="match status" value="1"/>
</dbReference>
<reference evidence="4" key="2">
    <citation type="journal article" date="2021" name="PeerJ">
        <title>Extensive microbial diversity within the chicken gut microbiome revealed by metagenomics and culture.</title>
        <authorList>
            <person name="Gilroy R."/>
            <person name="Ravi A."/>
            <person name="Getino M."/>
            <person name="Pursley I."/>
            <person name="Horton D.L."/>
            <person name="Alikhan N.F."/>
            <person name="Baker D."/>
            <person name="Gharbi K."/>
            <person name="Hall N."/>
            <person name="Watson M."/>
            <person name="Adriaenssens E.M."/>
            <person name="Foster-Nyarko E."/>
            <person name="Jarju S."/>
            <person name="Secka A."/>
            <person name="Antonio M."/>
            <person name="Oren A."/>
            <person name="Chaudhuri R.R."/>
            <person name="La Ragione R."/>
            <person name="Hildebrand F."/>
            <person name="Pallen M.J."/>
        </authorList>
    </citation>
    <scope>NUCLEOTIDE SEQUENCE</scope>
    <source>
        <strain evidence="4">CHK193-30670</strain>
    </source>
</reference>
<dbReference type="GO" id="GO:0071555">
    <property type="term" value="P:cell wall organization"/>
    <property type="evidence" value="ECO:0007669"/>
    <property type="project" value="TreeGrafter"/>
</dbReference>
<dbReference type="AlphaFoldDB" id="A0A9D1IQI5"/>
<evidence type="ECO:0000313" key="5">
    <source>
        <dbReference type="Proteomes" id="UP000824074"/>
    </source>
</evidence>
<dbReference type="InterPro" id="IPR001460">
    <property type="entry name" value="PCN-bd_Tpept"/>
</dbReference>
<proteinExistence type="predicted"/>
<dbReference type="SUPFAM" id="SSF56601">
    <property type="entry name" value="beta-lactamase/transpeptidase-like"/>
    <property type="match status" value="1"/>
</dbReference>
<dbReference type="Pfam" id="PF00905">
    <property type="entry name" value="Transpeptidase"/>
    <property type="match status" value="1"/>
</dbReference>
<protein>
    <submittedName>
        <fullName evidence="4">PASTA domain-containing protein</fullName>
    </submittedName>
</protein>
<comment type="subcellular location">
    <subcellularLocation>
        <location evidence="1">Membrane</location>
    </subcellularLocation>
</comment>
<dbReference type="EMBL" id="DVMT01000033">
    <property type="protein sequence ID" value="HIU40309.1"/>
    <property type="molecule type" value="Genomic_DNA"/>
</dbReference>